<evidence type="ECO:0000313" key="1">
    <source>
        <dbReference type="EMBL" id="KAK0671490.1"/>
    </source>
</evidence>
<protein>
    <submittedName>
        <fullName evidence="1">Uncharacterized protein</fullName>
    </submittedName>
</protein>
<evidence type="ECO:0000313" key="2">
    <source>
        <dbReference type="Proteomes" id="UP001174997"/>
    </source>
</evidence>
<comment type="caution">
    <text evidence="1">The sequence shown here is derived from an EMBL/GenBank/DDBJ whole genome shotgun (WGS) entry which is preliminary data.</text>
</comment>
<reference evidence="1" key="1">
    <citation type="submission" date="2023-06" db="EMBL/GenBank/DDBJ databases">
        <title>Genome-scale phylogeny and comparative genomics of the fungal order Sordariales.</title>
        <authorList>
            <consortium name="Lawrence Berkeley National Laboratory"/>
            <person name="Hensen N."/>
            <person name="Bonometti L."/>
            <person name="Westerberg I."/>
            <person name="Brannstrom I.O."/>
            <person name="Guillou S."/>
            <person name="Cros-Aarteil S."/>
            <person name="Calhoun S."/>
            <person name="Haridas S."/>
            <person name="Kuo A."/>
            <person name="Mondo S."/>
            <person name="Pangilinan J."/>
            <person name="Riley R."/>
            <person name="Labutti K."/>
            <person name="Andreopoulos B."/>
            <person name="Lipzen A."/>
            <person name="Chen C."/>
            <person name="Yanf M."/>
            <person name="Daum C."/>
            <person name="Ng V."/>
            <person name="Clum A."/>
            <person name="Steindorff A."/>
            <person name="Ohm R."/>
            <person name="Martin F."/>
            <person name="Silar P."/>
            <person name="Natvig D."/>
            <person name="Lalanne C."/>
            <person name="Gautier V."/>
            <person name="Ament-Velasquez S.L."/>
            <person name="Kruys A."/>
            <person name="Hutchinson M.I."/>
            <person name="Powell A.J."/>
            <person name="Barry K."/>
            <person name="Miller A.N."/>
            <person name="Grigoriev I.V."/>
            <person name="Debuchy R."/>
            <person name="Gladieux P."/>
            <person name="Thoren M.H."/>
            <person name="Johannesson H."/>
        </authorList>
    </citation>
    <scope>NUCLEOTIDE SEQUENCE</scope>
    <source>
        <strain evidence="1">CBS 307.81</strain>
    </source>
</reference>
<dbReference type="EMBL" id="JAULSY010000020">
    <property type="protein sequence ID" value="KAK0671490.1"/>
    <property type="molecule type" value="Genomic_DNA"/>
</dbReference>
<keyword evidence="2" id="KW-1185">Reference proteome</keyword>
<accession>A0AA39ZI93</accession>
<name>A0AA39ZI93_9PEZI</name>
<dbReference type="AlphaFoldDB" id="A0AA39ZI93"/>
<dbReference type="Proteomes" id="UP001174997">
    <property type="component" value="Unassembled WGS sequence"/>
</dbReference>
<organism evidence="1 2">
    <name type="scientific">Cercophora samala</name>
    <dbReference type="NCBI Taxonomy" id="330535"/>
    <lineage>
        <taxon>Eukaryota</taxon>
        <taxon>Fungi</taxon>
        <taxon>Dikarya</taxon>
        <taxon>Ascomycota</taxon>
        <taxon>Pezizomycotina</taxon>
        <taxon>Sordariomycetes</taxon>
        <taxon>Sordariomycetidae</taxon>
        <taxon>Sordariales</taxon>
        <taxon>Lasiosphaeriaceae</taxon>
        <taxon>Cercophora</taxon>
    </lineage>
</organism>
<sequence>MRAGMVVVLGAMVLGILSALTLTFPSPLAMTYQGVLTMVTLQVDGARLGVISKCLLRSATSLCREHIHSFRIQQCLPCVVSVQSQHAGLQHPKWPRHRCQLALFCWSLPPLSTCQSRPAGSRPGPER</sequence>
<gene>
    <name evidence="1" type="ORF">QBC41DRAFT_315433</name>
</gene>
<proteinExistence type="predicted"/>